<feature type="region of interest" description="Disordered" evidence="3">
    <location>
        <begin position="733"/>
        <end position="825"/>
    </location>
</feature>
<dbReference type="Gene3D" id="3.30.2230.10">
    <property type="entry name" value="DUSP-like"/>
    <property type="match status" value="1"/>
</dbReference>
<dbReference type="InterPro" id="IPR006615">
    <property type="entry name" value="Pept_C19_DUSP"/>
</dbReference>
<dbReference type="WBParaSite" id="MCU_001631-RB">
    <property type="protein sequence ID" value="MCU_001631-RB"/>
    <property type="gene ID" value="MCU_001631"/>
</dbReference>
<feature type="region of interest" description="Disordered" evidence="3">
    <location>
        <begin position="191"/>
        <end position="211"/>
    </location>
</feature>
<dbReference type="InterPro" id="IPR018200">
    <property type="entry name" value="USP_CS"/>
</dbReference>
<dbReference type="EC" id="3.4.19.12" evidence="2"/>
<feature type="domain" description="DUSP" evidence="5">
    <location>
        <begin position="501"/>
        <end position="601"/>
    </location>
</feature>
<dbReference type="SUPFAM" id="SSF54001">
    <property type="entry name" value="Cysteine proteinases"/>
    <property type="match status" value="1"/>
</dbReference>
<keyword evidence="2" id="KW-0833">Ubl conjugation pathway</keyword>
<dbReference type="Gene3D" id="3.90.70.10">
    <property type="entry name" value="Cysteine proteinases"/>
    <property type="match status" value="1"/>
</dbReference>
<dbReference type="PANTHER" id="PTHR21646">
    <property type="entry name" value="UBIQUITIN CARBOXYL-TERMINAL HYDROLASE"/>
    <property type="match status" value="1"/>
</dbReference>
<dbReference type="InterPro" id="IPR028889">
    <property type="entry name" value="USP"/>
</dbReference>
<dbReference type="CDD" id="cd02674">
    <property type="entry name" value="Peptidase_C19R"/>
    <property type="match status" value="1"/>
</dbReference>
<name>A0A5K3EM68_MESCO</name>
<dbReference type="SUPFAM" id="SSF143791">
    <property type="entry name" value="DUSP-like"/>
    <property type="match status" value="2"/>
</dbReference>
<dbReference type="GO" id="GO:0006508">
    <property type="term" value="P:proteolysis"/>
    <property type="evidence" value="ECO:0007669"/>
    <property type="project" value="UniProtKB-KW"/>
</dbReference>
<dbReference type="InterPro" id="IPR001394">
    <property type="entry name" value="Peptidase_C19_UCH"/>
</dbReference>
<evidence type="ECO:0000313" key="6">
    <source>
        <dbReference type="WBParaSite" id="MCU_001631-RB"/>
    </source>
</evidence>
<dbReference type="InterPro" id="IPR050185">
    <property type="entry name" value="Ub_carboxyl-term_hydrolase"/>
</dbReference>
<dbReference type="AlphaFoldDB" id="A0A5K3EM68"/>
<comment type="similarity">
    <text evidence="2">Belongs to the peptidase C19 family.</text>
</comment>
<comment type="catalytic activity">
    <reaction evidence="1 2">
        <text>Thiol-dependent hydrolysis of ester, thioester, amide, peptide and isopeptide bonds formed by the C-terminal Gly of ubiquitin (a 76-residue protein attached to proteins as an intracellular targeting signal).</text>
        <dbReference type="EC" id="3.4.19.12"/>
    </reaction>
</comment>
<evidence type="ECO:0000256" key="2">
    <source>
        <dbReference type="RuleBase" id="RU366025"/>
    </source>
</evidence>
<dbReference type="PANTHER" id="PTHR21646:SF86">
    <property type="entry name" value="UBIQUITIN CARBOXYL-TERMINAL HYDROLASE"/>
    <property type="match status" value="1"/>
</dbReference>
<keyword evidence="2" id="KW-0645">Protease</keyword>
<feature type="domain" description="USP" evidence="4">
    <location>
        <begin position="37"/>
        <end position="506"/>
    </location>
</feature>
<dbReference type="GO" id="GO:0016579">
    <property type="term" value="P:protein deubiquitination"/>
    <property type="evidence" value="ECO:0007669"/>
    <property type="project" value="InterPro"/>
</dbReference>
<evidence type="ECO:0000256" key="1">
    <source>
        <dbReference type="ARBA" id="ARBA00000707"/>
    </source>
</evidence>
<dbReference type="GO" id="GO:0004843">
    <property type="term" value="F:cysteine-type deubiquitinase activity"/>
    <property type="evidence" value="ECO:0007669"/>
    <property type="project" value="UniProtKB-UniRule"/>
</dbReference>
<dbReference type="PROSITE" id="PS50235">
    <property type="entry name" value="USP_3"/>
    <property type="match status" value="1"/>
</dbReference>
<proteinExistence type="inferred from homology"/>
<dbReference type="Pfam" id="PF00443">
    <property type="entry name" value="UCH"/>
    <property type="match status" value="1"/>
</dbReference>
<feature type="domain" description="DUSP" evidence="5">
    <location>
        <begin position="609"/>
        <end position="712"/>
    </location>
</feature>
<dbReference type="SMART" id="SM00695">
    <property type="entry name" value="DUSP"/>
    <property type="match status" value="2"/>
</dbReference>
<dbReference type="PROSITE" id="PS00973">
    <property type="entry name" value="USP_2"/>
    <property type="match status" value="1"/>
</dbReference>
<feature type="compositionally biased region" description="Polar residues" evidence="3">
    <location>
        <begin position="800"/>
        <end position="820"/>
    </location>
</feature>
<keyword evidence="2" id="KW-0378">Hydrolase</keyword>
<organism evidence="6">
    <name type="scientific">Mesocestoides corti</name>
    <name type="common">Flatworm</name>
    <dbReference type="NCBI Taxonomy" id="53468"/>
    <lineage>
        <taxon>Eukaryota</taxon>
        <taxon>Metazoa</taxon>
        <taxon>Spiralia</taxon>
        <taxon>Lophotrochozoa</taxon>
        <taxon>Platyhelminthes</taxon>
        <taxon>Cestoda</taxon>
        <taxon>Eucestoda</taxon>
        <taxon>Cyclophyllidea</taxon>
        <taxon>Mesocestoididae</taxon>
        <taxon>Mesocestoides</taxon>
    </lineage>
</organism>
<dbReference type="Pfam" id="PF06337">
    <property type="entry name" value="DUSP"/>
    <property type="match status" value="1"/>
</dbReference>
<dbReference type="PROSITE" id="PS51283">
    <property type="entry name" value="DUSP"/>
    <property type="match status" value="2"/>
</dbReference>
<evidence type="ECO:0000259" key="5">
    <source>
        <dbReference type="PROSITE" id="PS51283"/>
    </source>
</evidence>
<dbReference type="InterPro" id="IPR038765">
    <property type="entry name" value="Papain-like_cys_pep_sf"/>
</dbReference>
<dbReference type="InterPro" id="IPR035927">
    <property type="entry name" value="DUSP-like_sf"/>
</dbReference>
<keyword evidence="2" id="KW-0788">Thiol protease</keyword>
<dbReference type="PROSITE" id="PS00972">
    <property type="entry name" value="USP_1"/>
    <property type="match status" value="1"/>
</dbReference>
<reference evidence="6" key="1">
    <citation type="submission" date="2019-11" db="UniProtKB">
        <authorList>
            <consortium name="WormBaseParasite"/>
        </authorList>
    </citation>
    <scope>IDENTIFICATION</scope>
</reference>
<protein>
    <recommendedName>
        <fullName evidence="2">Ubiquitin carboxyl-terminal hydrolase</fullName>
        <ecNumber evidence="2">3.4.19.12</ecNumber>
    </recommendedName>
</protein>
<accession>A0A5K3EM68</accession>
<evidence type="ECO:0000259" key="4">
    <source>
        <dbReference type="PROSITE" id="PS50235"/>
    </source>
</evidence>
<evidence type="ECO:0000256" key="3">
    <source>
        <dbReference type="SAM" id="MobiDB-lite"/>
    </source>
</evidence>
<sequence length="907" mass="99900">MSSDLGFANFEDRHVRNPVEDQLTPFTHLNDSAVGLAGLQNLGNTCFMNAVIQVLANCYPFSELLLARASTWDGDSEPPLSASYFKLLCQMGHFKVHQGSNIRPSLSSYSLPVVSAYSVLDAIRISHPMFKGAYQHDSQEFMRAFLTDMHDELRLKPFNDAKFPYPASEPNGSNHNEDVNEDKVCIKAAMKNKRQKPHKPNTNDEKSMEDSSIVPSASIVMDVFQGGTITSVKCLSCEKVFHRKEVFLDLSLPIATQAKHKVGDVAKSPPPPPPPPSNPSRIIATNRFFSSDSLIAVGKQLFLHPLDSSIALLSLASLFVLFVAAWVKRLPLIPLIASYFAFATSWVKSLIWTPHIELEDCLDAFFDVDELAGENQYHCEHCSRHTNGRMHIELTKLPEVLCLHLKRFRHDFISASKIYSPVDFPLRNLDLSKYLHPSCRTRVALYDLVGVVCHSGTVRCGHYYAYAQNQGDNAWYEFNDSSVLRVDDSAIPSLSSSAYILVYRKQQTSVRPIREKFLEMEATLPVSSPPVYISRHWLLRFANLADPGPISNSDFLCSHGAFQPLLASGLDEHVAPISLDLWNFVLSQFGGGPLVTSLQPCEVCVQKLELLDSRRNTELKSFQMAPDESESMFVISSDWFKSWAAFVCGREIEPPGPISNSVILEPSRSASGTYRVRFGIAPSRYNLISEPRWRLLSSTYGGGPEHSVKLPAHPVNHEAKMEEDQAEFVPFANSGKSEQHEAKVDDEGDNRSSSSTSFYPEDDGSVSSSVRSARDTPSLSPSPPLPTPLETHNAGPYPLSENTSNSNSPVSERRAQQSAQPPRPASVVFLKPESSSAGDGLSNGRCHSATGFATLNGDSKKPILPAAFGDEDVACDGGGGDTSGELKGALQNGSMNCAREDHHELLP</sequence>